<accession>A0A7W0BXI7</accession>
<evidence type="ECO:0000313" key="2">
    <source>
        <dbReference type="Proteomes" id="UP000580891"/>
    </source>
</evidence>
<comment type="caution">
    <text evidence="1">The sequence shown here is derived from an EMBL/GenBank/DDBJ whole genome shotgun (WGS) entry which is preliminary data.</text>
</comment>
<name>A0A7W0BXI7_9BACL</name>
<dbReference type="EMBL" id="JACDUU010000006">
    <property type="protein sequence ID" value="MBA2872381.1"/>
    <property type="molecule type" value="Genomic_DNA"/>
</dbReference>
<protein>
    <submittedName>
        <fullName evidence="1">Uncharacterized protein</fullName>
    </submittedName>
</protein>
<dbReference type="AlphaFoldDB" id="A0A7W0BXI7"/>
<reference evidence="1 2" key="1">
    <citation type="submission" date="2020-07" db="EMBL/GenBank/DDBJ databases">
        <title>Genomic Encyclopedia of Type Strains, Phase IV (KMG-IV): sequencing the most valuable type-strain genomes for metagenomic binning, comparative biology and taxonomic classification.</title>
        <authorList>
            <person name="Goeker M."/>
        </authorList>
    </citation>
    <scope>NUCLEOTIDE SEQUENCE [LARGE SCALE GENOMIC DNA]</scope>
    <source>
        <strain evidence="1 2">DSM 25220</strain>
    </source>
</reference>
<keyword evidence="2" id="KW-1185">Reference proteome</keyword>
<organism evidence="1 2">
    <name type="scientific">[Anoxybacillus] calidus</name>
    <dbReference type="NCBI Taxonomy" id="575178"/>
    <lineage>
        <taxon>Bacteria</taxon>
        <taxon>Bacillati</taxon>
        <taxon>Bacillota</taxon>
        <taxon>Bacilli</taxon>
        <taxon>Bacillales</taxon>
        <taxon>Anoxybacillaceae</taxon>
        <taxon>Paranoxybacillus</taxon>
    </lineage>
</organism>
<gene>
    <name evidence="1" type="ORF">HNQ85_002690</name>
</gene>
<dbReference type="Proteomes" id="UP000580891">
    <property type="component" value="Unassembled WGS sequence"/>
</dbReference>
<evidence type="ECO:0000313" key="1">
    <source>
        <dbReference type="EMBL" id="MBA2872381.1"/>
    </source>
</evidence>
<proteinExistence type="predicted"/>
<sequence>MNEQIAFAIKLRNEGKLEESKELLLELVNRIKK</sequence>